<dbReference type="InParanoid" id="A0A1X7TDL1"/>
<dbReference type="GO" id="GO:0005634">
    <property type="term" value="C:nucleus"/>
    <property type="evidence" value="ECO:0007669"/>
    <property type="project" value="TreeGrafter"/>
</dbReference>
<dbReference type="InterPro" id="IPR001650">
    <property type="entry name" value="Helicase_C-like"/>
</dbReference>
<reference evidence="5" key="1">
    <citation type="submission" date="2017-05" db="UniProtKB">
        <authorList>
            <consortium name="EnsemblMetazoa"/>
        </authorList>
    </citation>
    <scope>IDENTIFICATION</scope>
</reference>
<dbReference type="PROSITE" id="PS51194">
    <property type="entry name" value="HELICASE_CTER"/>
    <property type="match status" value="1"/>
</dbReference>
<protein>
    <recommendedName>
        <fullName evidence="3">DNA 3'-5' helicase</fullName>
        <ecNumber evidence="3">5.6.2.4</ecNumber>
    </recommendedName>
</protein>
<evidence type="ECO:0000256" key="3">
    <source>
        <dbReference type="ARBA" id="ARBA00034808"/>
    </source>
</evidence>
<dbReference type="GO" id="GO:0005694">
    <property type="term" value="C:chromosome"/>
    <property type="evidence" value="ECO:0007669"/>
    <property type="project" value="TreeGrafter"/>
</dbReference>
<sequence>MYTRACTTTHKEKILANFCDEKGKLRIIIATTAFGMGIDCPNIRIIYHWGAPSTIEEYAQETGRAGRDNLPSKAILLHKTVGIHVTDEVKSYIANNSVCRLQLLYKQFLFDAHTSDSQNCCDICCKEFA</sequence>
<dbReference type="InterPro" id="IPR027417">
    <property type="entry name" value="P-loop_NTPase"/>
</dbReference>
<dbReference type="eggNOG" id="KOG0351">
    <property type="taxonomic scope" value="Eukaryota"/>
</dbReference>
<dbReference type="STRING" id="400682.A0A1X7TDL1"/>
<organism evidence="5">
    <name type="scientific">Amphimedon queenslandica</name>
    <name type="common">Sponge</name>
    <dbReference type="NCBI Taxonomy" id="400682"/>
    <lineage>
        <taxon>Eukaryota</taxon>
        <taxon>Metazoa</taxon>
        <taxon>Porifera</taxon>
        <taxon>Demospongiae</taxon>
        <taxon>Heteroscleromorpha</taxon>
        <taxon>Haplosclerida</taxon>
        <taxon>Niphatidae</taxon>
        <taxon>Amphimedon</taxon>
    </lineage>
</organism>
<dbReference type="Pfam" id="PF00271">
    <property type="entry name" value="Helicase_C"/>
    <property type="match status" value="1"/>
</dbReference>
<dbReference type="SMART" id="SM00490">
    <property type="entry name" value="HELICc"/>
    <property type="match status" value="1"/>
</dbReference>
<dbReference type="GO" id="GO:0043138">
    <property type="term" value="F:3'-5' DNA helicase activity"/>
    <property type="evidence" value="ECO:0007669"/>
    <property type="project" value="UniProtKB-EC"/>
</dbReference>
<comment type="catalytic activity">
    <reaction evidence="2">
        <text>Couples ATP hydrolysis with the unwinding of duplex DNA by translocating in the 3'-5' direction.</text>
        <dbReference type="EC" id="5.6.2.4"/>
    </reaction>
</comment>
<evidence type="ECO:0000256" key="1">
    <source>
        <dbReference type="ARBA" id="ARBA00005446"/>
    </source>
</evidence>
<dbReference type="PANTHER" id="PTHR13710">
    <property type="entry name" value="DNA HELICASE RECQ FAMILY MEMBER"/>
    <property type="match status" value="1"/>
</dbReference>
<dbReference type="OMA" id="CEXLSEN"/>
<name>A0A1X7TDL1_AMPQE</name>
<feature type="domain" description="Helicase C-terminal" evidence="4">
    <location>
        <begin position="1"/>
        <end position="105"/>
    </location>
</feature>
<dbReference type="GO" id="GO:0000724">
    <property type="term" value="P:double-strand break repair via homologous recombination"/>
    <property type="evidence" value="ECO:0007669"/>
    <property type="project" value="TreeGrafter"/>
</dbReference>
<dbReference type="OrthoDB" id="5409596at2759"/>
<proteinExistence type="inferred from homology"/>
<evidence type="ECO:0000259" key="4">
    <source>
        <dbReference type="PROSITE" id="PS51194"/>
    </source>
</evidence>
<dbReference type="EnsemblMetazoa" id="Aqu2.1.12680_001">
    <property type="protein sequence ID" value="Aqu2.1.12680_001"/>
    <property type="gene ID" value="Aqu2.1.12680"/>
</dbReference>
<dbReference type="EC" id="5.6.2.4" evidence="3"/>
<dbReference type="PANTHER" id="PTHR13710:SF149">
    <property type="entry name" value="ATP-DEPENDENT DNA HELICASE TLH2"/>
    <property type="match status" value="1"/>
</dbReference>
<dbReference type="GO" id="GO:0009378">
    <property type="term" value="F:four-way junction helicase activity"/>
    <property type="evidence" value="ECO:0007669"/>
    <property type="project" value="TreeGrafter"/>
</dbReference>
<comment type="similarity">
    <text evidence="1">Belongs to the helicase family. RecQ subfamily.</text>
</comment>
<evidence type="ECO:0000256" key="2">
    <source>
        <dbReference type="ARBA" id="ARBA00034617"/>
    </source>
</evidence>
<dbReference type="Gene3D" id="3.40.50.300">
    <property type="entry name" value="P-loop containing nucleotide triphosphate hydrolases"/>
    <property type="match status" value="1"/>
</dbReference>
<accession>A0A1X7TDL1</accession>
<dbReference type="GO" id="GO:0005737">
    <property type="term" value="C:cytoplasm"/>
    <property type="evidence" value="ECO:0007669"/>
    <property type="project" value="TreeGrafter"/>
</dbReference>
<dbReference type="SUPFAM" id="SSF52540">
    <property type="entry name" value="P-loop containing nucleoside triphosphate hydrolases"/>
    <property type="match status" value="1"/>
</dbReference>
<dbReference type="AlphaFoldDB" id="A0A1X7TDL1"/>
<evidence type="ECO:0000313" key="5">
    <source>
        <dbReference type="EnsemblMetazoa" id="Aqu2.1.12680_001"/>
    </source>
</evidence>